<evidence type="ECO:0000313" key="1">
    <source>
        <dbReference type="EMBL" id="MVN22251.1"/>
    </source>
</evidence>
<evidence type="ECO:0008006" key="3">
    <source>
        <dbReference type="Google" id="ProtNLM"/>
    </source>
</evidence>
<dbReference type="EMBL" id="WPIK01000010">
    <property type="protein sequence ID" value="MVN22251.1"/>
    <property type="molecule type" value="Genomic_DNA"/>
</dbReference>
<accession>A0A7K1SY52</accession>
<keyword evidence="2" id="KW-1185">Reference proteome</keyword>
<evidence type="ECO:0000313" key="2">
    <source>
        <dbReference type="Proteomes" id="UP000462014"/>
    </source>
</evidence>
<proteinExistence type="predicted"/>
<dbReference type="Pfam" id="PF01204">
    <property type="entry name" value="Trehalase"/>
    <property type="match status" value="1"/>
</dbReference>
<dbReference type="AlphaFoldDB" id="A0A7K1SY52"/>
<gene>
    <name evidence="1" type="ORF">GO621_11980</name>
</gene>
<protein>
    <recommendedName>
        <fullName evidence="3">Trehalase</fullName>
    </recommendedName>
</protein>
<dbReference type="Proteomes" id="UP000462014">
    <property type="component" value="Unassembled WGS sequence"/>
</dbReference>
<dbReference type="GO" id="GO:0004555">
    <property type="term" value="F:alpha,alpha-trehalase activity"/>
    <property type="evidence" value="ECO:0007669"/>
    <property type="project" value="InterPro"/>
</dbReference>
<dbReference type="InterPro" id="IPR008928">
    <property type="entry name" value="6-hairpin_glycosidase_sf"/>
</dbReference>
<sequence>MEKYNVVDANLNAGGGEYPLQDGFGWTNGVLLDLMDRYHINP</sequence>
<organism evidence="1 2">
    <name type="scientific">Mucilaginibacter arboris</name>
    <dbReference type="NCBI Taxonomy" id="2682090"/>
    <lineage>
        <taxon>Bacteria</taxon>
        <taxon>Pseudomonadati</taxon>
        <taxon>Bacteroidota</taxon>
        <taxon>Sphingobacteriia</taxon>
        <taxon>Sphingobacteriales</taxon>
        <taxon>Sphingobacteriaceae</taxon>
        <taxon>Mucilaginibacter</taxon>
    </lineage>
</organism>
<dbReference type="InterPro" id="IPR001661">
    <property type="entry name" value="Glyco_hydro_37"/>
</dbReference>
<dbReference type="InterPro" id="IPR012341">
    <property type="entry name" value="6hp_glycosidase-like_sf"/>
</dbReference>
<name>A0A7K1SY52_9SPHI</name>
<dbReference type="GO" id="GO:0005991">
    <property type="term" value="P:trehalose metabolic process"/>
    <property type="evidence" value="ECO:0007669"/>
    <property type="project" value="InterPro"/>
</dbReference>
<dbReference type="SUPFAM" id="SSF48208">
    <property type="entry name" value="Six-hairpin glycosidases"/>
    <property type="match status" value="1"/>
</dbReference>
<dbReference type="Gene3D" id="1.50.10.10">
    <property type="match status" value="1"/>
</dbReference>
<comment type="caution">
    <text evidence="1">The sequence shown here is derived from an EMBL/GenBank/DDBJ whole genome shotgun (WGS) entry which is preliminary data.</text>
</comment>
<reference evidence="1 2" key="1">
    <citation type="submission" date="2019-12" db="EMBL/GenBank/DDBJ databases">
        <title>Mucilaginibacter sp. HMF7410 genome sequencing and assembly.</title>
        <authorList>
            <person name="Kang H."/>
            <person name="Cha I."/>
            <person name="Kim H."/>
            <person name="Joh K."/>
        </authorList>
    </citation>
    <scope>NUCLEOTIDE SEQUENCE [LARGE SCALE GENOMIC DNA]</scope>
    <source>
        <strain evidence="1 2">HMF7410</strain>
    </source>
</reference>